<keyword evidence="8" id="KW-1185">Reference proteome</keyword>
<dbReference type="PANTHER" id="PTHR30473">
    <property type="entry name" value="PROTEIN PHOH"/>
    <property type="match status" value="1"/>
</dbReference>
<protein>
    <submittedName>
        <fullName evidence="7">PhoH family protein</fullName>
    </submittedName>
</protein>
<feature type="domain" description="AAA+ ATPase" evidence="5">
    <location>
        <begin position="304"/>
        <end position="470"/>
    </location>
</feature>
<sequence length="496" mass="55882">MNLTVDSGKFGLLHYAYVTAQVQWPAPGEEESRMARRKIKDKKIYVLDTNILLHEPFAFLNFQEHDVVIPMTVLEELDHIKDRNKDVSRDARVAIRALEDVLKDASPEQMLQGVAMPRQGEQKQGGHLFIVNDHHITDEIPGLPGGENDHLIINTALYLQREKSPTKVILVTKDINMRLKAKGAGLKLVEDYRTDQLIDDVRFLYKGYHKFPGDFWSQVGECRSENENRETYHYVNRSVLPNAYINEYLIDEIEGFAGKVVAISEKEIKILDFGYERLMHRHAWGIHPKNIYQAMAMQALLDPNMDLVVLTGPAGCGKTLIALAAALELVIEKGMYDKVIVTRNTPEIAESIGFLPGTEEEKMAPWLAAITDSLEVLHKTDEHPHASVNYIMEKANIQFKSVNFMRGRSIQNAIVILDECQNLSAAQLKTIITRCGEGTKLICSGNLSQIDSNYLTAVTSGLTYIVERFKNFEGSTTINLNGVVRSRLASFAETNL</sequence>
<evidence type="ECO:0000256" key="2">
    <source>
        <dbReference type="ARBA" id="ARBA00022741"/>
    </source>
</evidence>
<accession>A0ABT9I1C6</accession>
<dbReference type="SUPFAM" id="SSF88723">
    <property type="entry name" value="PIN domain-like"/>
    <property type="match status" value="1"/>
</dbReference>
<evidence type="ECO:0000256" key="1">
    <source>
        <dbReference type="ARBA" id="ARBA00010393"/>
    </source>
</evidence>
<dbReference type="InterPro" id="IPR027417">
    <property type="entry name" value="P-loop_NTPase"/>
</dbReference>
<gene>
    <name evidence="7" type="ORF">ORJ04_14625</name>
</gene>
<dbReference type="InterPro" id="IPR051451">
    <property type="entry name" value="PhoH2-like"/>
</dbReference>
<proteinExistence type="inferred from homology"/>
<organism evidence="7 8">
    <name type="scientific">Rheinheimera baltica</name>
    <dbReference type="NCBI Taxonomy" id="67576"/>
    <lineage>
        <taxon>Bacteria</taxon>
        <taxon>Pseudomonadati</taxon>
        <taxon>Pseudomonadota</taxon>
        <taxon>Gammaproteobacteria</taxon>
        <taxon>Chromatiales</taxon>
        <taxon>Chromatiaceae</taxon>
        <taxon>Rheinheimera</taxon>
    </lineage>
</organism>
<comment type="similarity">
    <text evidence="4">In the N-terminal section; belongs to the PINc/VapC protein family.</text>
</comment>
<dbReference type="InterPro" id="IPR003593">
    <property type="entry name" value="AAA+_ATPase"/>
</dbReference>
<dbReference type="SMART" id="SM00670">
    <property type="entry name" value="PINc"/>
    <property type="match status" value="1"/>
</dbReference>
<feature type="domain" description="PIN" evidence="6">
    <location>
        <begin position="43"/>
        <end position="179"/>
    </location>
</feature>
<dbReference type="Pfam" id="PF02562">
    <property type="entry name" value="PhoH"/>
    <property type="match status" value="1"/>
</dbReference>
<evidence type="ECO:0000313" key="7">
    <source>
        <dbReference type="EMBL" id="MDP5137186.1"/>
    </source>
</evidence>
<evidence type="ECO:0000313" key="8">
    <source>
        <dbReference type="Proteomes" id="UP001231109"/>
    </source>
</evidence>
<dbReference type="EMBL" id="JAPJDZ010000040">
    <property type="protein sequence ID" value="MDP5137186.1"/>
    <property type="molecule type" value="Genomic_DNA"/>
</dbReference>
<comment type="caution">
    <text evidence="7">The sequence shown here is derived from an EMBL/GenBank/DDBJ whole genome shotgun (WGS) entry which is preliminary data.</text>
</comment>
<dbReference type="CDD" id="cd09883">
    <property type="entry name" value="PIN_VapC_PhoHL-ATPase"/>
    <property type="match status" value="1"/>
</dbReference>
<dbReference type="PANTHER" id="PTHR30473:SF2">
    <property type="entry name" value="PIN DOMAIN-CONTAINING PROTEIN"/>
    <property type="match status" value="1"/>
</dbReference>
<dbReference type="InterPro" id="IPR029060">
    <property type="entry name" value="PIN-like_dom_sf"/>
</dbReference>
<dbReference type="Pfam" id="PF13638">
    <property type="entry name" value="PIN_4"/>
    <property type="match status" value="1"/>
</dbReference>
<keyword evidence="3" id="KW-0067">ATP-binding</keyword>
<dbReference type="Gene3D" id="3.40.50.300">
    <property type="entry name" value="P-loop containing nucleotide triphosphate hydrolases"/>
    <property type="match status" value="1"/>
</dbReference>
<comment type="similarity">
    <text evidence="1">Belongs to the PhoH family.</text>
</comment>
<name>A0ABT9I1C6_9GAMM</name>
<evidence type="ECO:0000256" key="3">
    <source>
        <dbReference type="ARBA" id="ARBA00022840"/>
    </source>
</evidence>
<dbReference type="InterPro" id="IPR003714">
    <property type="entry name" value="PhoH"/>
</dbReference>
<dbReference type="SUPFAM" id="SSF52540">
    <property type="entry name" value="P-loop containing nucleoside triphosphate hydrolases"/>
    <property type="match status" value="1"/>
</dbReference>
<evidence type="ECO:0000259" key="6">
    <source>
        <dbReference type="SMART" id="SM00670"/>
    </source>
</evidence>
<dbReference type="SMART" id="SM00382">
    <property type="entry name" value="AAA"/>
    <property type="match status" value="1"/>
</dbReference>
<evidence type="ECO:0000256" key="4">
    <source>
        <dbReference type="ARBA" id="ARBA00046345"/>
    </source>
</evidence>
<keyword evidence="2" id="KW-0547">Nucleotide-binding</keyword>
<reference evidence="7 8" key="1">
    <citation type="submission" date="2022-11" db="EMBL/GenBank/DDBJ databases">
        <title>Viruses from the air-sea interface of a natural surface slick.</title>
        <authorList>
            <person name="Rahlff J."/>
            <person name="Holmfeldt K."/>
        </authorList>
    </citation>
    <scope>NUCLEOTIDE SEQUENCE [LARGE SCALE GENOMIC DNA]</scope>
    <source>
        <strain evidence="7 8">SMS4</strain>
    </source>
</reference>
<dbReference type="Proteomes" id="UP001231109">
    <property type="component" value="Unassembled WGS sequence"/>
</dbReference>
<dbReference type="RefSeq" id="WP_305976590.1">
    <property type="nucleotide sequence ID" value="NZ_JAPJDZ010000040.1"/>
</dbReference>
<dbReference type="Gene3D" id="3.40.50.1010">
    <property type="entry name" value="5'-nuclease"/>
    <property type="match status" value="1"/>
</dbReference>
<dbReference type="InterPro" id="IPR002716">
    <property type="entry name" value="PIN_dom"/>
</dbReference>
<evidence type="ECO:0000259" key="5">
    <source>
        <dbReference type="SMART" id="SM00382"/>
    </source>
</evidence>